<keyword evidence="2" id="KW-0378">Hydrolase</keyword>
<dbReference type="EMBL" id="WKKI01000010">
    <property type="protein sequence ID" value="MRX72004.1"/>
    <property type="molecule type" value="Genomic_DNA"/>
</dbReference>
<accession>A0A7X2LZR7</accession>
<evidence type="ECO:0000256" key="1">
    <source>
        <dbReference type="ARBA" id="ARBA00022729"/>
    </source>
</evidence>
<evidence type="ECO:0000256" key="2">
    <source>
        <dbReference type="RuleBase" id="RU362119"/>
    </source>
</evidence>
<gene>
    <name evidence="5" type="ORF">GJU40_07445</name>
</gene>
<dbReference type="OrthoDB" id="9793179at2"/>
<feature type="domain" description="5'-Nucleotidase C-terminal" evidence="4">
    <location>
        <begin position="278"/>
        <end position="426"/>
    </location>
</feature>
<dbReference type="Pfam" id="PF00149">
    <property type="entry name" value="Metallophos"/>
    <property type="match status" value="1"/>
</dbReference>
<dbReference type="InterPro" id="IPR011240">
    <property type="entry name" value="Pesterase_YunD"/>
</dbReference>
<feature type="domain" description="Calcineurin-like phosphoesterase" evidence="3">
    <location>
        <begin position="6"/>
        <end position="205"/>
    </location>
</feature>
<comment type="caution">
    <text evidence="5">The sequence shown here is derived from an EMBL/GenBank/DDBJ whole genome shotgun (WGS) entry which is preliminary data.</text>
</comment>
<dbReference type="GO" id="GO:0009166">
    <property type="term" value="P:nucleotide catabolic process"/>
    <property type="evidence" value="ECO:0007669"/>
    <property type="project" value="InterPro"/>
</dbReference>
<evidence type="ECO:0000313" key="6">
    <source>
        <dbReference type="Proteomes" id="UP000448867"/>
    </source>
</evidence>
<dbReference type="PIRSF" id="PIRSF036361">
    <property type="entry name" value="YunD"/>
    <property type="match status" value="1"/>
</dbReference>
<dbReference type="GO" id="GO:0000166">
    <property type="term" value="F:nucleotide binding"/>
    <property type="evidence" value="ECO:0007669"/>
    <property type="project" value="UniProtKB-KW"/>
</dbReference>
<comment type="similarity">
    <text evidence="2">Belongs to the 5'-nucleotidase family.</text>
</comment>
<evidence type="ECO:0000259" key="4">
    <source>
        <dbReference type="Pfam" id="PF02872"/>
    </source>
</evidence>
<dbReference type="SUPFAM" id="SSF56300">
    <property type="entry name" value="Metallo-dependent phosphatases"/>
    <property type="match status" value="1"/>
</dbReference>
<keyword evidence="6" id="KW-1185">Reference proteome</keyword>
<evidence type="ECO:0000313" key="5">
    <source>
        <dbReference type="EMBL" id="MRX72004.1"/>
    </source>
</evidence>
<dbReference type="PRINTS" id="PR01607">
    <property type="entry name" value="APYRASEFAMLY"/>
</dbReference>
<dbReference type="CDD" id="cd00845">
    <property type="entry name" value="MPP_UshA_N_like"/>
    <property type="match status" value="1"/>
</dbReference>
<keyword evidence="2" id="KW-0547">Nucleotide-binding</keyword>
<dbReference type="InterPro" id="IPR006179">
    <property type="entry name" value="5_nucleotidase/apyrase"/>
</dbReference>
<keyword evidence="1" id="KW-0732">Signal</keyword>
<dbReference type="GO" id="GO:0008253">
    <property type="term" value="F:5'-nucleotidase activity"/>
    <property type="evidence" value="ECO:0007669"/>
    <property type="project" value="TreeGrafter"/>
</dbReference>
<proteinExistence type="inferred from homology"/>
<evidence type="ECO:0000259" key="3">
    <source>
        <dbReference type="Pfam" id="PF00149"/>
    </source>
</evidence>
<dbReference type="InterPro" id="IPR004843">
    <property type="entry name" value="Calcineurin-like_PHP"/>
</dbReference>
<dbReference type="InterPro" id="IPR008334">
    <property type="entry name" value="5'-Nucleotdase_C"/>
</dbReference>
<dbReference type="AlphaFoldDB" id="A0A7X2LZR7"/>
<dbReference type="InterPro" id="IPR029052">
    <property type="entry name" value="Metallo-depent_PP-like"/>
</dbReference>
<dbReference type="Proteomes" id="UP000448867">
    <property type="component" value="Unassembled WGS sequence"/>
</dbReference>
<dbReference type="GO" id="GO:0030288">
    <property type="term" value="C:outer membrane-bounded periplasmic space"/>
    <property type="evidence" value="ECO:0007669"/>
    <property type="project" value="TreeGrafter"/>
</dbReference>
<dbReference type="Gene3D" id="3.90.780.10">
    <property type="entry name" value="5'-Nucleotidase, C-terminal domain"/>
    <property type="match status" value="1"/>
</dbReference>
<sequence>MKETLHIYHTNDLHSHFEKWPHIAAVIETRRKRHLVDNEQHLLFDIGDHVDRSHPITEATLGKANINLLNELNYDAVTIGNNEGITLPHDALDNLYGSASFPVVLSNLLYQGGKRPDWAVPYYFIQLANGSRAAVLGITVYYELFYRLLGWEAVDPYISLRQSLKEVKGAADLIILLSHLGISEDETIAESFPEIDIIIGGHTHHVLPQGKMVNTVLLAGAGKYGQYVGYIAVDFDEHGNLLSKTAELLETPEEAGCPRTLAVLAAEEKVSNAILSEVIGRLDEDLQADWFGESQLPRILAQAVKEWCKTDLCMLNAGLLLEGLAKGPVTKADLHRICPHPINPCIVSLKGSALKEVILEARTERMEHLQLKGLGFRGKVMGRMIFEGIEVETVTLEDGKEHVASISVLGEKLDLHKTYKVATVDMFTLGPLFPVISHAEHKEYFMPEFLRDVLSWKLQYLLGS</sequence>
<dbReference type="PANTHER" id="PTHR11575:SF23">
    <property type="entry name" value="5-NUCLEOTIDASE FAMILY PROTEIN"/>
    <property type="match status" value="1"/>
</dbReference>
<name>A0A7X2LZR7_9BACI</name>
<dbReference type="SUPFAM" id="SSF55816">
    <property type="entry name" value="5'-nucleotidase (syn. UDP-sugar hydrolase), C-terminal domain"/>
    <property type="match status" value="1"/>
</dbReference>
<dbReference type="Gene3D" id="3.60.21.10">
    <property type="match status" value="1"/>
</dbReference>
<reference evidence="5 6" key="1">
    <citation type="submission" date="2019-11" db="EMBL/GenBank/DDBJ databases">
        <title>Bacillus lacus genome.</title>
        <authorList>
            <person name="Allen C.J."/>
            <person name="Newman J.D."/>
        </authorList>
    </citation>
    <scope>NUCLEOTIDE SEQUENCE [LARGE SCALE GENOMIC DNA]</scope>
    <source>
        <strain evidence="5 6">KCTC 33946</strain>
    </source>
</reference>
<dbReference type="RefSeq" id="WP_154307144.1">
    <property type="nucleotide sequence ID" value="NZ_WKKI01000010.1"/>
</dbReference>
<organism evidence="5 6">
    <name type="scientific">Metabacillus lacus</name>
    <dbReference type="NCBI Taxonomy" id="1983721"/>
    <lineage>
        <taxon>Bacteria</taxon>
        <taxon>Bacillati</taxon>
        <taxon>Bacillota</taxon>
        <taxon>Bacilli</taxon>
        <taxon>Bacillales</taxon>
        <taxon>Bacillaceae</taxon>
        <taxon>Metabacillus</taxon>
    </lineage>
</organism>
<protein>
    <submittedName>
        <fullName evidence="5">Bifunctional metallophosphatase/5'-nucleotidase</fullName>
    </submittedName>
</protein>
<dbReference type="GO" id="GO:0008768">
    <property type="term" value="F:UDP-sugar diphosphatase activity"/>
    <property type="evidence" value="ECO:0007669"/>
    <property type="project" value="TreeGrafter"/>
</dbReference>
<dbReference type="InterPro" id="IPR036907">
    <property type="entry name" value="5'-Nucleotdase_C_sf"/>
</dbReference>
<dbReference type="PANTHER" id="PTHR11575">
    <property type="entry name" value="5'-NUCLEOTIDASE-RELATED"/>
    <property type="match status" value="1"/>
</dbReference>
<dbReference type="Pfam" id="PF02872">
    <property type="entry name" value="5_nucleotid_C"/>
    <property type="match status" value="1"/>
</dbReference>